<organism evidence="8 9">
    <name type="scientific">Actinacidiphila glaucinigra</name>
    <dbReference type="NCBI Taxonomy" id="235986"/>
    <lineage>
        <taxon>Bacteria</taxon>
        <taxon>Bacillati</taxon>
        <taxon>Actinomycetota</taxon>
        <taxon>Actinomycetes</taxon>
        <taxon>Kitasatosporales</taxon>
        <taxon>Streptomycetaceae</taxon>
        <taxon>Actinacidiphila</taxon>
    </lineage>
</organism>
<dbReference type="InterPro" id="IPR018313">
    <property type="entry name" value="SBP_3_CS"/>
</dbReference>
<feature type="region of interest" description="Disordered" evidence="5">
    <location>
        <begin position="33"/>
        <end position="84"/>
    </location>
</feature>
<reference evidence="8 9" key="1">
    <citation type="submission" date="2017-06" db="EMBL/GenBank/DDBJ databases">
        <authorList>
            <person name="Kim H.J."/>
            <person name="Triplett B.A."/>
        </authorList>
    </citation>
    <scope>NUCLEOTIDE SEQUENCE [LARGE SCALE GENOMIC DNA]</scope>
    <source>
        <strain evidence="8 9">CGMCC 4.1858</strain>
    </source>
</reference>
<evidence type="ECO:0000256" key="6">
    <source>
        <dbReference type="SAM" id="SignalP"/>
    </source>
</evidence>
<name>A0A239LEY1_9ACTN</name>
<evidence type="ECO:0000256" key="1">
    <source>
        <dbReference type="ARBA" id="ARBA00010333"/>
    </source>
</evidence>
<dbReference type="GO" id="GO:0005576">
    <property type="term" value="C:extracellular region"/>
    <property type="evidence" value="ECO:0007669"/>
    <property type="project" value="TreeGrafter"/>
</dbReference>
<dbReference type="GO" id="GO:0006865">
    <property type="term" value="P:amino acid transport"/>
    <property type="evidence" value="ECO:0007669"/>
    <property type="project" value="TreeGrafter"/>
</dbReference>
<evidence type="ECO:0000256" key="2">
    <source>
        <dbReference type="ARBA" id="ARBA00022448"/>
    </source>
</evidence>
<comment type="similarity">
    <text evidence="1 4">Belongs to the bacterial solute-binding protein 3 family.</text>
</comment>
<feature type="chain" id="PRO_5039061821" evidence="6">
    <location>
        <begin position="31"/>
        <end position="338"/>
    </location>
</feature>
<dbReference type="PANTHER" id="PTHR30085:SF6">
    <property type="entry name" value="ABC TRANSPORTER GLUTAMINE-BINDING PROTEIN GLNH"/>
    <property type="match status" value="1"/>
</dbReference>
<dbReference type="InterPro" id="IPR051455">
    <property type="entry name" value="Bact_solute-bind_prot3"/>
</dbReference>
<dbReference type="PROSITE" id="PS01039">
    <property type="entry name" value="SBP_BACTERIAL_3"/>
    <property type="match status" value="1"/>
</dbReference>
<proteinExistence type="inferred from homology"/>
<feature type="compositionally biased region" description="Low complexity" evidence="5">
    <location>
        <begin position="46"/>
        <end position="61"/>
    </location>
</feature>
<keyword evidence="9" id="KW-1185">Reference proteome</keyword>
<sequence length="338" mass="36295">MGREERGWRVRGWATVVSAAALVAAAAAGAVLPLQDGRDGDGGPRAGTTATGAPAAAPGKASADDDCGGHPEASLRPSSASGPAVERIRKRGKLVIGVDQNGYRWSYRDPVSRKIVGFDIDLAKAIAKDILGSEDAILYKTVPTAKRFDAVNNRDVDLLVRTVSITCERIKEKHIAFSTAYFKAGQQLLVPRQGSAVKGFDASVKGKRICVAEGSTAQAELDKEKDRLRPRVLLVANQLDCLVMLQLGEADAVFTDNALAAGQAAQDPAVRLVGRPVTTEYYGVAMNEQDTDLVRRVNKVLEDYRSGGPDSHWMQAYRTWLEADLPGIEGPPEPLYKD</sequence>
<protein>
    <submittedName>
        <fullName evidence="8">Amino acid ABC transporter substrate-binding protein, PAAT family</fullName>
    </submittedName>
</protein>
<evidence type="ECO:0000313" key="9">
    <source>
        <dbReference type="Proteomes" id="UP000198280"/>
    </source>
</evidence>
<dbReference type="CDD" id="cd13690">
    <property type="entry name" value="PBP2_GluB"/>
    <property type="match status" value="1"/>
</dbReference>
<dbReference type="EMBL" id="FZOF01000019">
    <property type="protein sequence ID" value="SNT29031.1"/>
    <property type="molecule type" value="Genomic_DNA"/>
</dbReference>
<evidence type="ECO:0000256" key="5">
    <source>
        <dbReference type="SAM" id="MobiDB-lite"/>
    </source>
</evidence>
<dbReference type="OrthoDB" id="9807888at2"/>
<dbReference type="Gene3D" id="3.40.190.10">
    <property type="entry name" value="Periplasmic binding protein-like II"/>
    <property type="match status" value="2"/>
</dbReference>
<evidence type="ECO:0000256" key="3">
    <source>
        <dbReference type="ARBA" id="ARBA00022729"/>
    </source>
</evidence>
<dbReference type="AlphaFoldDB" id="A0A239LEY1"/>
<gene>
    <name evidence="8" type="ORF">SAMN05216252_119125</name>
</gene>
<dbReference type="PANTHER" id="PTHR30085">
    <property type="entry name" value="AMINO ACID ABC TRANSPORTER PERMEASE"/>
    <property type="match status" value="1"/>
</dbReference>
<dbReference type="SUPFAM" id="SSF53850">
    <property type="entry name" value="Periplasmic binding protein-like II"/>
    <property type="match status" value="1"/>
</dbReference>
<dbReference type="InterPro" id="IPR001638">
    <property type="entry name" value="Solute-binding_3/MltF_N"/>
</dbReference>
<feature type="signal peptide" evidence="6">
    <location>
        <begin position="1"/>
        <end position="30"/>
    </location>
</feature>
<evidence type="ECO:0000256" key="4">
    <source>
        <dbReference type="RuleBase" id="RU003744"/>
    </source>
</evidence>
<keyword evidence="3 6" id="KW-0732">Signal</keyword>
<evidence type="ECO:0000259" key="7">
    <source>
        <dbReference type="SMART" id="SM00062"/>
    </source>
</evidence>
<dbReference type="GO" id="GO:0030288">
    <property type="term" value="C:outer membrane-bounded periplasmic space"/>
    <property type="evidence" value="ECO:0007669"/>
    <property type="project" value="TreeGrafter"/>
</dbReference>
<dbReference type="RefSeq" id="WP_089226965.1">
    <property type="nucleotide sequence ID" value="NZ_FZOF01000019.1"/>
</dbReference>
<keyword evidence="2" id="KW-0813">Transport</keyword>
<dbReference type="SMART" id="SM00062">
    <property type="entry name" value="PBPb"/>
    <property type="match status" value="1"/>
</dbReference>
<accession>A0A239LEY1</accession>
<dbReference type="Pfam" id="PF00497">
    <property type="entry name" value="SBP_bac_3"/>
    <property type="match status" value="1"/>
</dbReference>
<dbReference type="Proteomes" id="UP000198280">
    <property type="component" value="Unassembled WGS sequence"/>
</dbReference>
<feature type="domain" description="Solute-binding protein family 3/N-terminal" evidence="7">
    <location>
        <begin position="93"/>
        <end position="324"/>
    </location>
</feature>
<evidence type="ECO:0000313" key="8">
    <source>
        <dbReference type="EMBL" id="SNT29031.1"/>
    </source>
</evidence>